<protein>
    <submittedName>
        <fullName evidence="2">Uncharacterized protein</fullName>
    </submittedName>
</protein>
<proteinExistence type="predicted"/>
<feature type="compositionally biased region" description="Low complexity" evidence="1">
    <location>
        <begin position="239"/>
        <end position="277"/>
    </location>
</feature>
<dbReference type="EMBL" id="AZHD01000009">
    <property type="protein sequence ID" value="OAA60489.1"/>
    <property type="molecule type" value="Genomic_DNA"/>
</dbReference>
<comment type="caution">
    <text evidence="2">The sequence shown here is derived from an EMBL/GenBank/DDBJ whole genome shotgun (WGS) entry which is preliminary data.</text>
</comment>
<keyword evidence="3" id="KW-1185">Reference proteome</keyword>
<feature type="region of interest" description="Disordered" evidence="1">
    <location>
        <begin position="236"/>
        <end position="348"/>
    </location>
</feature>
<evidence type="ECO:0000313" key="3">
    <source>
        <dbReference type="Proteomes" id="UP000076874"/>
    </source>
</evidence>
<feature type="compositionally biased region" description="Polar residues" evidence="1">
    <location>
        <begin position="295"/>
        <end position="309"/>
    </location>
</feature>
<name>A0A167TDF3_9HYPO</name>
<accession>A0A167TDF3</accession>
<sequence>MAYPSPSPLLLARRLSTFLHDSLEARQHDPEQPQPALQSALVLSPTGKLLVYASPLPVRTLRTHCSVAASLWALHAASSPAVGVALGRAAPTPTPTPISPPLHGAFGEGGGTPPKVDPEQPYDDGSAPVSIAASFNGGAIFVVRRLRCGLLFACSVPSPYRHDRHNNSGRASSRPVSSSAPTGTATAVTSTAVTSTAASPTSPPSAIAPITSAATPAASMMQSSLLPQSALRIPRLSPPEETTTTTTATTLPSSSSLHAASPPLTDSAATPAGTATPTPIPVRSSLRSPSADAAGSSNAAHGTTASGTGETYKPAPSAGPEDTNAAAVSTRRATVEAGDPSDPNADAASITTTATATTVGGGSSSNKSAAAAATLAVVRRQVDELAVLLDEKLGVLEVPKDSIGDNGFCWN</sequence>
<dbReference type="Proteomes" id="UP000076874">
    <property type="component" value="Unassembled WGS sequence"/>
</dbReference>
<dbReference type="OrthoDB" id="271745at2759"/>
<dbReference type="STRING" id="1081102.A0A167TDF3"/>
<dbReference type="AlphaFoldDB" id="A0A167TDF3"/>
<evidence type="ECO:0000256" key="1">
    <source>
        <dbReference type="SAM" id="MobiDB-lite"/>
    </source>
</evidence>
<organism evidence="2 3">
    <name type="scientific">Niveomyces insectorum RCEF 264</name>
    <dbReference type="NCBI Taxonomy" id="1081102"/>
    <lineage>
        <taxon>Eukaryota</taxon>
        <taxon>Fungi</taxon>
        <taxon>Dikarya</taxon>
        <taxon>Ascomycota</taxon>
        <taxon>Pezizomycotina</taxon>
        <taxon>Sordariomycetes</taxon>
        <taxon>Hypocreomycetidae</taxon>
        <taxon>Hypocreales</taxon>
        <taxon>Cordycipitaceae</taxon>
        <taxon>Niveomyces</taxon>
    </lineage>
</organism>
<reference evidence="2 3" key="1">
    <citation type="journal article" date="2016" name="Genome Biol. Evol.">
        <title>Divergent and convergent evolution of fungal pathogenicity.</title>
        <authorList>
            <person name="Shang Y."/>
            <person name="Xiao G."/>
            <person name="Zheng P."/>
            <person name="Cen K."/>
            <person name="Zhan S."/>
            <person name="Wang C."/>
        </authorList>
    </citation>
    <scope>NUCLEOTIDE SEQUENCE [LARGE SCALE GENOMIC DNA]</scope>
    <source>
        <strain evidence="2 3">RCEF 264</strain>
    </source>
</reference>
<evidence type="ECO:0000313" key="2">
    <source>
        <dbReference type="EMBL" id="OAA60489.1"/>
    </source>
</evidence>
<feature type="region of interest" description="Disordered" evidence="1">
    <location>
        <begin position="92"/>
        <end position="125"/>
    </location>
</feature>
<gene>
    <name evidence="2" type="ORF">SPI_05613</name>
</gene>
<feature type="compositionally biased region" description="Low complexity" evidence="1">
    <location>
        <begin position="168"/>
        <end position="209"/>
    </location>
</feature>
<feature type="region of interest" description="Disordered" evidence="1">
    <location>
        <begin position="159"/>
        <end position="209"/>
    </location>
</feature>